<reference evidence="11 12" key="2">
    <citation type="journal article" date="2010" name="Nucleic Acids Res.">
        <title>BeetleBase in 2010: revisions to provide comprehensive genomic information for Tribolium castaneum.</title>
        <authorList>
            <person name="Kim H.S."/>
            <person name="Murphy T."/>
            <person name="Xia J."/>
            <person name="Caragea D."/>
            <person name="Park Y."/>
            <person name="Beeman R.W."/>
            <person name="Lorenzen M.D."/>
            <person name="Butcher S."/>
            <person name="Manak J.R."/>
            <person name="Brown S.J."/>
        </authorList>
    </citation>
    <scope>NUCLEOTIDE SEQUENCE [LARGE SCALE GENOMIC DNA]</scope>
    <source>
        <strain evidence="11 12">Georgia GA2</strain>
    </source>
</reference>
<proteinExistence type="inferred from homology"/>
<keyword evidence="6 10" id="KW-1133">Transmembrane helix</keyword>
<dbReference type="GO" id="GO:0004984">
    <property type="term" value="F:olfactory receptor activity"/>
    <property type="evidence" value="ECO:0000318"/>
    <property type="project" value="GO_Central"/>
</dbReference>
<evidence type="ECO:0000313" key="11">
    <source>
        <dbReference type="EMBL" id="EFA12685.1"/>
    </source>
</evidence>
<dbReference type="HOGENOM" id="CLU_059644_0_0_1"/>
<dbReference type="EMBL" id="KQ972864">
    <property type="protein sequence ID" value="EFA12685.1"/>
    <property type="molecule type" value="Genomic_DNA"/>
</dbReference>
<feature type="transmembrane region" description="Helical" evidence="10">
    <location>
        <begin position="312"/>
        <end position="331"/>
    </location>
</feature>
<dbReference type="Proteomes" id="UP000007266">
    <property type="component" value="Unassembled WGS sequence"/>
</dbReference>
<dbReference type="GO" id="GO:0005549">
    <property type="term" value="F:odorant binding"/>
    <property type="evidence" value="ECO:0007669"/>
    <property type="project" value="InterPro"/>
</dbReference>
<feature type="transmembrane region" description="Helical" evidence="10">
    <location>
        <begin position="189"/>
        <end position="215"/>
    </location>
</feature>
<feature type="transmembrane region" description="Helical" evidence="10">
    <location>
        <begin position="57"/>
        <end position="75"/>
    </location>
</feature>
<feature type="transmembrane region" description="Helical" evidence="10">
    <location>
        <begin position="87"/>
        <end position="106"/>
    </location>
</feature>
<comment type="caution">
    <text evidence="10">Lacks conserved residue(s) required for the propagation of feature annotation.</text>
</comment>
<evidence type="ECO:0000256" key="1">
    <source>
        <dbReference type="ARBA" id="ARBA00004651"/>
    </source>
</evidence>
<evidence type="ECO:0000256" key="3">
    <source>
        <dbReference type="ARBA" id="ARBA00022606"/>
    </source>
</evidence>
<keyword evidence="5 10" id="KW-0552">Olfaction</keyword>
<dbReference type="PhylomeDB" id="D2CG24"/>
<evidence type="ECO:0000256" key="9">
    <source>
        <dbReference type="ARBA" id="ARBA00023224"/>
    </source>
</evidence>
<reference evidence="11 12" key="1">
    <citation type="journal article" date="2008" name="Nature">
        <title>The genome of the model beetle and pest Tribolium castaneum.</title>
        <authorList>
            <consortium name="Tribolium Genome Sequencing Consortium"/>
            <person name="Richards S."/>
            <person name="Gibbs R.A."/>
            <person name="Weinstock G.M."/>
            <person name="Brown S.J."/>
            <person name="Denell R."/>
            <person name="Beeman R.W."/>
            <person name="Gibbs R."/>
            <person name="Beeman R.W."/>
            <person name="Brown S.J."/>
            <person name="Bucher G."/>
            <person name="Friedrich M."/>
            <person name="Grimmelikhuijzen C.J."/>
            <person name="Klingler M."/>
            <person name="Lorenzen M."/>
            <person name="Richards S."/>
            <person name="Roth S."/>
            <person name="Schroder R."/>
            <person name="Tautz D."/>
            <person name="Zdobnov E.M."/>
            <person name="Muzny D."/>
            <person name="Gibbs R.A."/>
            <person name="Weinstock G.M."/>
            <person name="Attaway T."/>
            <person name="Bell S."/>
            <person name="Buhay C.J."/>
            <person name="Chandrabose M.N."/>
            <person name="Chavez D."/>
            <person name="Clerk-Blankenburg K.P."/>
            <person name="Cree A."/>
            <person name="Dao M."/>
            <person name="Davis C."/>
            <person name="Chacko J."/>
            <person name="Dinh H."/>
            <person name="Dugan-Rocha S."/>
            <person name="Fowler G."/>
            <person name="Garner T.T."/>
            <person name="Garnes J."/>
            <person name="Gnirke A."/>
            <person name="Hawes A."/>
            <person name="Hernandez J."/>
            <person name="Hines S."/>
            <person name="Holder M."/>
            <person name="Hume J."/>
            <person name="Jhangiani S.N."/>
            <person name="Joshi V."/>
            <person name="Khan Z.M."/>
            <person name="Jackson L."/>
            <person name="Kovar C."/>
            <person name="Kowis A."/>
            <person name="Lee S."/>
            <person name="Lewis L.R."/>
            <person name="Margolis J."/>
            <person name="Morgan M."/>
            <person name="Nazareth L.V."/>
            <person name="Nguyen N."/>
            <person name="Okwuonu G."/>
            <person name="Parker D."/>
            <person name="Richards S."/>
            <person name="Ruiz S.J."/>
            <person name="Santibanez J."/>
            <person name="Savard J."/>
            <person name="Scherer S.E."/>
            <person name="Schneider B."/>
            <person name="Sodergren E."/>
            <person name="Tautz D."/>
            <person name="Vattahil S."/>
            <person name="Villasana D."/>
            <person name="White C.S."/>
            <person name="Wright R."/>
            <person name="Park Y."/>
            <person name="Beeman R.W."/>
            <person name="Lord J."/>
            <person name="Oppert B."/>
            <person name="Lorenzen M."/>
            <person name="Brown S."/>
            <person name="Wang L."/>
            <person name="Savard J."/>
            <person name="Tautz D."/>
            <person name="Richards S."/>
            <person name="Weinstock G."/>
            <person name="Gibbs R.A."/>
            <person name="Liu Y."/>
            <person name="Worley K."/>
            <person name="Weinstock G."/>
            <person name="Elsik C.G."/>
            <person name="Reese J.T."/>
            <person name="Elhaik E."/>
            <person name="Landan G."/>
            <person name="Graur D."/>
            <person name="Arensburger P."/>
            <person name="Atkinson P."/>
            <person name="Beeman R.W."/>
            <person name="Beidler J."/>
            <person name="Brown S.J."/>
            <person name="Demuth J.P."/>
            <person name="Drury D.W."/>
            <person name="Du Y.Z."/>
            <person name="Fujiwara H."/>
            <person name="Lorenzen M."/>
            <person name="Maselli V."/>
            <person name="Osanai M."/>
            <person name="Park Y."/>
            <person name="Robertson H.M."/>
            <person name="Tu Z."/>
            <person name="Wang J.J."/>
            <person name="Wang S."/>
            <person name="Richards S."/>
            <person name="Song H."/>
            <person name="Zhang L."/>
            <person name="Sodergren E."/>
            <person name="Werner D."/>
            <person name="Stanke M."/>
            <person name="Morgenstern B."/>
            <person name="Solovyev V."/>
            <person name="Kosarev P."/>
            <person name="Brown G."/>
            <person name="Chen H.C."/>
            <person name="Ermolaeva O."/>
            <person name="Hlavina W."/>
            <person name="Kapustin Y."/>
            <person name="Kiryutin B."/>
            <person name="Kitts P."/>
            <person name="Maglott D."/>
            <person name="Pruitt K."/>
            <person name="Sapojnikov V."/>
            <person name="Souvorov A."/>
            <person name="Mackey A.J."/>
            <person name="Waterhouse R.M."/>
            <person name="Wyder S."/>
            <person name="Zdobnov E.M."/>
            <person name="Zdobnov E.M."/>
            <person name="Wyder S."/>
            <person name="Kriventseva E.V."/>
            <person name="Kadowaki T."/>
            <person name="Bork P."/>
            <person name="Aranda M."/>
            <person name="Bao R."/>
            <person name="Beermann A."/>
            <person name="Berns N."/>
            <person name="Bolognesi R."/>
            <person name="Bonneton F."/>
            <person name="Bopp D."/>
            <person name="Brown S.J."/>
            <person name="Bucher G."/>
            <person name="Butts T."/>
            <person name="Chaumot A."/>
            <person name="Denell R.E."/>
            <person name="Ferrier D.E."/>
            <person name="Friedrich M."/>
            <person name="Gordon C.M."/>
            <person name="Jindra M."/>
            <person name="Klingler M."/>
            <person name="Lan Q."/>
            <person name="Lattorff H.M."/>
            <person name="Laudet V."/>
            <person name="von Levetsow C."/>
            <person name="Liu Z."/>
            <person name="Lutz R."/>
            <person name="Lynch J.A."/>
            <person name="da Fonseca R.N."/>
            <person name="Posnien N."/>
            <person name="Reuter R."/>
            <person name="Roth S."/>
            <person name="Savard J."/>
            <person name="Schinko J.B."/>
            <person name="Schmitt C."/>
            <person name="Schoppmeier M."/>
            <person name="Schroder R."/>
            <person name="Shippy T.D."/>
            <person name="Simonnet F."/>
            <person name="Marques-Souza H."/>
            <person name="Tautz D."/>
            <person name="Tomoyasu Y."/>
            <person name="Trauner J."/>
            <person name="Van der Zee M."/>
            <person name="Vervoort M."/>
            <person name="Wittkopp N."/>
            <person name="Wimmer E.A."/>
            <person name="Yang X."/>
            <person name="Jones A.K."/>
            <person name="Sattelle D.B."/>
            <person name="Ebert P.R."/>
            <person name="Nelson D."/>
            <person name="Scott J.G."/>
            <person name="Beeman R.W."/>
            <person name="Muthukrishnan S."/>
            <person name="Kramer K.J."/>
            <person name="Arakane Y."/>
            <person name="Beeman R.W."/>
            <person name="Zhu Q."/>
            <person name="Hogenkamp D."/>
            <person name="Dixit R."/>
            <person name="Oppert B."/>
            <person name="Jiang H."/>
            <person name="Zou Z."/>
            <person name="Marshall J."/>
            <person name="Elpidina E."/>
            <person name="Vinokurov K."/>
            <person name="Oppert C."/>
            <person name="Zou Z."/>
            <person name="Evans J."/>
            <person name="Lu Z."/>
            <person name="Zhao P."/>
            <person name="Sumathipala N."/>
            <person name="Altincicek B."/>
            <person name="Vilcinskas A."/>
            <person name="Williams M."/>
            <person name="Hultmark D."/>
            <person name="Hetru C."/>
            <person name="Jiang H."/>
            <person name="Grimmelikhuijzen C.J."/>
            <person name="Hauser F."/>
            <person name="Cazzamali G."/>
            <person name="Williamson M."/>
            <person name="Park Y."/>
            <person name="Li B."/>
            <person name="Tanaka Y."/>
            <person name="Predel R."/>
            <person name="Neupert S."/>
            <person name="Schachtner J."/>
            <person name="Verleyen P."/>
            <person name="Raible F."/>
            <person name="Bork P."/>
            <person name="Friedrich M."/>
            <person name="Walden K.K."/>
            <person name="Robertson H.M."/>
            <person name="Angeli S."/>
            <person name="Foret S."/>
            <person name="Bucher G."/>
            <person name="Schuetz S."/>
            <person name="Maleszka R."/>
            <person name="Wimmer E.A."/>
            <person name="Beeman R.W."/>
            <person name="Lorenzen M."/>
            <person name="Tomoyasu Y."/>
            <person name="Miller S.C."/>
            <person name="Grossmann D."/>
            <person name="Bucher G."/>
        </authorList>
    </citation>
    <scope>NUCLEOTIDE SEQUENCE [LARGE SCALE GENOMIC DNA]</scope>
    <source>
        <strain evidence="11 12">Georgia GA2</strain>
    </source>
</reference>
<dbReference type="AlphaFoldDB" id="D2CG24"/>
<evidence type="ECO:0000256" key="5">
    <source>
        <dbReference type="ARBA" id="ARBA00022725"/>
    </source>
</evidence>
<dbReference type="InterPro" id="IPR004117">
    <property type="entry name" value="7tm6_olfct_rcpt"/>
</dbReference>
<gene>
    <name evidence="11" type="primary">Or245</name>
    <name evidence="11" type="ORF">TcasGA2_TC030398</name>
</gene>
<evidence type="ECO:0000256" key="7">
    <source>
        <dbReference type="ARBA" id="ARBA00023136"/>
    </source>
</evidence>
<dbReference type="GO" id="GO:0050911">
    <property type="term" value="P:detection of chemical stimulus involved in sensory perception of smell"/>
    <property type="evidence" value="ECO:0000318"/>
    <property type="project" value="GO_Central"/>
</dbReference>
<keyword evidence="2" id="KW-1003">Cell membrane</keyword>
<keyword evidence="3 10" id="KW-0716">Sensory transduction</keyword>
<evidence type="ECO:0000313" key="12">
    <source>
        <dbReference type="Proteomes" id="UP000007266"/>
    </source>
</evidence>
<evidence type="ECO:0000256" key="6">
    <source>
        <dbReference type="ARBA" id="ARBA00022989"/>
    </source>
</evidence>
<keyword evidence="9 10" id="KW-0807">Transducer</keyword>
<dbReference type="OMA" id="IRVHICI"/>
<evidence type="ECO:0000256" key="2">
    <source>
        <dbReference type="ARBA" id="ARBA00022475"/>
    </source>
</evidence>
<feature type="transmembrane region" description="Helical" evidence="10">
    <location>
        <begin position="386"/>
        <end position="404"/>
    </location>
</feature>
<accession>D2CG24</accession>
<evidence type="ECO:0000256" key="4">
    <source>
        <dbReference type="ARBA" id="ARBA00022692"/>
    </source>
</evidence>
<name>D2CG24_TRICA</name>
<dbReference type="PANTHER" id="PTHR21137:SF35">
    <property type="entry name" value="ODORANT RECEPTOR 19A-RELATED"/>
    <property type="match status" value="1"/>
</dbReference>
<evidence type="ECO:0000256" key="10">
    <source>
        <dbReference type="RuleBase" id="RU351113"/>
    </source>
</evidence>
<dbReference type="GO" id="GO:0007165">
    <property type="term" value="P:signal transduction"/>
    <property type="evidence" value="ECO:0007669"/>
    <property type="project" value="UniProtKB-KW"/>
</dbReference>
<dbReference type="PANTHER" id="PTHR21137">
    <property type="entry name" value="ODORANT RECEPTOR"/>
    <property type="match status" value="1"/>
</dbReference>
<keyword evidence="7 10" id="KW-0472">Membrane</keyword>
<feature type="transmembrane region" description="Helical" evidence="10">
    <location>
        <begin position="141"/>
        <end position="161"/>
    </location>
</feature>
<keyword evidence="4 10" id="KW-0812">Transmembrane</keyword>
<evidence type="ECO:0000256" key="8">
    <source>
        <dbReference type="ARBA" id="ARBA00023170"/>
    </source>
</evidence>
<dbReference type="InParanoid" id="D2CG24"/>
<feature type="transmembrane region" description="Helical" evidence="10">
    <location>
        <begin position="343"/>
        <end position="366"/>
    </location>
</feature>
<comment type="similarity">
    <text evidence="10">Belongs to the insect chemoreceptor superfamily. Heteromeric odorant receptor channel (TC 1.A.69) family.</text>
</comment>
<keyword evidence="8 10" id="KW-0675">Receptor</keyword>
<dbReference type="GO" id="GO:0005886">
    <property type="term" value="C:plasma membrane"/>
    <property type="evidence" value="ECO:0000318"/>
    <property type="project" value="GO_Central"/>
</dbReference>
<keyword evidence="12" id="KW-1185">Reference proteome</keyword>
<sequence>MQSLIFFRYLSRHKDNYILVESFQHSQMAEFNDPFILLRTILFTNMNSYKILKQCNVLLNIIYLLIHCLLIYYMFNNLNLNLLIRYGPGMLFFIVVTAAAVLFLHLEKKILEIVTFCDKICWSLSLIRKSAQTKLKRKCQIVNICVSFVLLLLVSTVTINAPYFGNQRELFICIQVFEEYFGEWSFVPYYFYFVGFPFLFYNFMRLWISFVYAILEAQLQFFLIEEVLYETYQIRYLKGWKYLQDTRYQQDIGKSLRLCIAHHNALKKLLKMVVNVTMTTMPFFLVFGVLLLISSFAFIINFADTMTNILKIRMFMFALSIMCVAVVLCWIGQQVIDVTSKIFFALVGAPWYFWNAANIKILLMFITNCTQNDSIVLAGICLDYNLFVTMVRISVSYALVLFNLRKNSVA</sequence>
<feature type="transmembrane region" description="Helical" evidence="10">
    <location>
        <begin position="273"/>
        <end position="300"/>
    </location>
</feature>
<protein>
    <recommendedName>
        <fullName evidence="10">Odorant receptor</fullName>
    </recommendedName>
</protein>
<comment type="subcellular location">
    <subcellularLocation>
        <location evidence="1 10">Cell membrane</location>
        <topology evidence="1 10">Multi-pass membrane protein</topology>
    </subcellularLocation>
</comment>
<organism evidence="11 12">
    <name type="scientific">Tribolium castaneum</name>
    <name type="common">Red flour beetle</name>
    <dbReference type="NCBI Taxonomy" id="7070"/>
    <lineage>
        <taxon>Eukaryota</taxon>
        <taxon>Metazoa</taxon>
        <taxon>Ecdysozoa</taxon>
        <taxon>Arthropoda</taxon>
        <taxon>Hexapoda</taxon>
        <taxon>Insecta</taxon>
        <taxon>Pterygota</taxon>
        <taxon>Neoptera</taxon>
        <taxon>Endopterygota</taxon>
        <taxon>Coleoptera</taxon>
        <taxon>Polyphaga</taxon>
        <taxon>Cucujiformia</taxon>
        <taxon>Tenebrionidae</taxon>
        <taxon>Tenebrionidae incertae sedis</taxon>
        <taxon>Tribolium</taxon>
    </lineage>
</organism>